<evidence type="ECO:0000256" key="1">
    <source>
        <dbReference type="ARBA" id="ARBA00022630"/>
    </source>
</evidence>
<evidence type="ECO:0000259" key="5">
    <source>
        <dbReference type="Pfam" id="PF00296"/>
    </source>
</evidence>
<dbReference type="RefSeq" id="WP_012874932.1">
    <property type="nucleotide sequence ID" value="NC_013525.1"/>
</dbReference>
<keyword evidence="4 6" id="KW-0503">Monooxygenase</keyword>
<evidence type="ECO:0000313" key="6">
    <source>
        <dbReference type="EMBL" id="ACZ41897.1"/>
    </source>
</evidence>
<dbReference type="eggNOG" id="COG2141">
    <property type="taxonomic scope" value="Bacteria"/>
</dbReference>
<dbReference type="SUPFAM" id="SSF51679">
    <property type="entry name" value="Bacterial luciferase-like"/>
    <property type="match status" value="1"/>
</dbReference>
<dbReference type="Gene3D" id="3.20.20.30">
    <property type="entry name" value="Luciferase-like domain"/>
    <property type="match status" value="1"/>
</dbReference>
<dbReference type="NCBIfam" id="TIGR03560">
    <property type="entry name" value="F420_Rv1855c"/>
    <property type="match status" value="1"/>
</dbReference>
<sequence>MPENGGIKFGVFVPQGWRMDLVEIRDPIEQYEAMTNVAKTADSIPGWDSIWVYDHFHTVPSPTLNTTFECWTITAALARDTHRVNIGQMVTCNGYRNPALLAKMASTVDVASHGRLYFGLGAGWYEHEWRAYGYGFPETRVRMGMFREACAIIHAMWTQDYPQFEGKYYQIDRPINEPKGVRKPHPSFWIGGGGEKVTLRLVAQYGNACNVGGGNVDVVRQKLEVLKQHCEELGRNYDEIIKSTSVNVHLIESEKDAEAATAKARGDQPLEEYAKSFWVVTPEQFVERAQELIDAGINYFIIYIPRVAYEIERLIEFSEEILPRFQLEASRA</sequence>
<dbReference type="KEGG" id="ttr:Tter_0981"/>
<evidence type="ECO:0000256" key="2">
    <source>
        <dbReference type="ARBA" id="ARBA00022643"/>
    </source>
</evidence>
<dbReference type="InterPro" id="IPR050172">
    <property type="entry name" value="SsuD_RutA_monooxygenase"/>
</dbReference>
<reference evidence="7" key="1">
    <citation type="journal article" date="2010" name="Stand. Genomic Sci.">
        <title>Complete genome sequence of 'Thermobaculum terrenum' type strain (YNP1).</title>
        <authorList>
            <person name="Kiss H."/>
            <person name="Cleland D."/>
            <person name="Lapidus A."/>
            <person name="Lucas S."/>
            <person name="Glavina Del Rio T."/>
            <person name="Nolan M."/>
            <person name="Tice H."/>
            <person name="Han C."/>
            <person name="Goodwin L."/>
            <person name="Pitluck S."/>
            <person name="Liolios K."/>
            <person name="Ivanova N."/>
            <person name="Mavromatis K."/>
            <person name="Ovchinnikova G."/>
            <person name="Pati A."/>
            <person name="Chen A."/>
            <person name="Palaniappan K."/>
            <person name="Land M."/>
            <person name="Hauser L."/>
            <person name="Chang Y."/>
            <person name="Jeffries C."/>
            <person name="Lu M."/>
            <person name="Brettin T."/>
            <person name="Detter J."/>
            <person name="Goker M."/>
            <person name="Tindall B."/>
            <person name="Beck B."/>
            <person name="McDermott T."/>
            <person name="Woyke T."/>
            <person name="Bristow J."/>
            <person name="Eisen J."/>
            <person name="Markowitz V."/>
            <person name="Hugenholtz P."/>
            <person name="Kyrpides N."/>
            <person name="Klenk H."/>
            <person name="Cheng J."/>
        </authorList>
    </citation>
    <scope>NUCLEOTIDE SEQUENCE [LARGE SCALE GENOMIC DNA]</scope>
    <source>
        <strain evidence="7">ATCC BAA-798 / YNP1</strain>
    </source>
</reference>
<dbReference type="HOGENOM" id="CLU_027853_6_2_0"/>
<dbReference type="InterPro" id="IPR019952">
    <property type="entry name" value="F420_OxRdatse_Rv1855c_pred"/>
</dbReference>
<keyword evidence="1" id="KW-0285">Flavoprotein</keyword>
<accession>D1CG41</accession>
<protein>
    <submittedName>
        <fullName evidence="6">Luciferase-like monooxygenase</fullName>
    </submittedName>
</protein>
<dbReference type="PANTHER" id="PTHR42847">
    <property type="entry name" value="ALKANESULFONATE MONOOXYGENASE"/>
    <property type="match status" value="1"/>
</dbReference>
<dbReference type="AlphaFoldDB" id="D1CG41"/>
<gene>
    <name evidence="6" type="ordered locus">Tter_0981</name>
</gene>
<dbReference type="GO" id="GO:0046306">
    <property type="term" value="P:alkanesulfonate catabolic process"/>
    <property type="evidence" value="ECO:0007669"/>
    <property type="project" value="TreeGrafter"/>
</dbReference>
<feature type="domain" description="Luciferase-like" evidence="5">
    <location>
        <begin position="8"/>
        <end position="295"/>
    </location>
</feature>
<name>D1CG41_THET1</name>
<dbReference type="InterPro" id="IPR011251">
    <property type="entry name" value="Luciferase-like_dom"/>
</dbReference>
<evidence type="ECO:0000313" key="7">
    <source>
        <dbReference type="Proteomes" id="UP000000323"/>
    </source>
</evidence>
<proteinExistence type="predicted"/>
<dbReference type="PANTHER" id="PTHR42847:SF8">
    <property type="entry name" value="CONSERVED PROTEIN"/>
    <property type="match status" value="1"/>
</dbReference>
<dbReference type="STRING" id="525904.Tter_0981"/>
<evidence type="ECO:0000256" key="3">
    <source>
        <dbReference type="ARBA" id="ARBA00023002"/>
    </source>
</evidence>
<dbReference type="EMBL" id="CP001825">
    <property type="protein sequence ID" value="ACZ41897.1"/>
    <property type="molecule type" value="Genomic_DNA"/>
</dbReference>
<evidence type="ECO:0000256" key="4">
    <source>
        <dbReference type="ARBA" id="ARBA00023033"/>
    </source>
</evidence>
<dbReference type="Proteomes" id="UP000000323">
    <property type="component" value="Chromosome 1"/>
</dbReference>
<keyword evidence="2" id="KW-0288">FMN</keyword>
<dbReference type="Pfam" id="PF00296">
    <property type="entry name" value="Bac_luciferase"/>
    <property type="match status" value="1"/>
</dbReference>
<keyword evidence="3" id="KW-0560">Oxidoreductase</keyword>
<keyword evidence="7" id="KW-1185">Reference proteome</keyword>
<dbReference type="OrthoDB" id="143323at2"/>
<dbReference type="GO" id="GO:0008726">
    <property type="term" value="F:alkanesulfonate monooxygenase activity"/>
    <property type="evidence" value="ECO:0007669"/>
    <property type="project" value="TreeGrafter"/>
</dbReference>
<organism evidence="6 7">
    <name type="scientific">Thermobaculum terrenum (strain ATCC BAA-798 / CCMEE 7001 / YNP1)</name>
    <dbReference type="NCBI Taxonomy" id="525904"/>
    <lineage>
        <taxon>Bacteria</taxon>
        <taxon>Bacillati</taxon>
        <taxon>Chloroflexota</taxon>
        <taxon>Chloroflexia</taxon>
        <taxon>Candidatus Thermobaculales</taxon>
        <taxon>Candidatus Thermobaculaceae</taxon>
        <taxon>Thermobaculum</taxon>
    </lineage>
</organism>
<dbReference type="InterPro" id="IPR036661">
    <property type="entry name" value="Luciferase-like_sf"/>
</dbReference>